<dbReference type="InterPro" id="IPR008634">
    <property type="entry name" value="Gas-vesicle_GvpO"/>
</dbReference>
<comment type="caution">
    <text evidence="1">The sequence shown here is derived from an EMBL/GenBank/DDBJ whole genome shotgun (WGS) entry which is preliminary data.</text>
</comment>
<organism evidence="1 2">
    <name type="scientific">Sinobaca qinghaiensis</name>
    <dbReference type="NCBI Taxonomy" id="342944"/>
    <lineage>
        <taxon>Bacteria</taxon>
        <taxon>Bacillati</taxon>
        <taxon>Bacillota</taxon>
        <taxon>Bacilli</taxon>
        <taxon>Bacillales</taxon>
        <taxon>Sporolactobacillaceae</taxon>
        <taxon>Sinobaca</taxon>
    </lineage>
</organism>
<gene>
    <name evidence="1" type="ORF">ATL39_0804</name>
</gene>
<keyword evidence="2" id="KW-1185">Reference proteome</keyword>
<accession>A0A419V906</accession>
<reference evidence="1 2" key="1">
    <citation type="submission" date="2018-09" db="EMBL/GenBank/DDBJ databases">
        <title>Genomic Encyclopedia of Archaeal and Bacterial Type Strains, Phase II (KMG-II): from individual species to whole genera.</title>
        <authorList>
            <person name="Goeker M."/>
        </authorList>
    </citation>
    <scope>NUCLEOTIDE SEQUENCE [LARGE SCALE GENOMIC DNA]</scope>
    <source>
        <strain evidence="1 2">DSM 17008</strain>
    </source>
</reference>
<name>A0A419V906_9BACL</name>
<protein>
    <submittedName>
        <fullName evidence="1">Gas vesicle protein GvpO</fullName>
    </submittedName>
</protein>
<dbReference type="AlphaFoldDB" id="A0A419V906"/>
<dbReference type="GO" id="GO:0031412">
    <property type="term" value="P:gas vesicle organization"/>
    <property type="evidence" value="ECO:0007669"/>
    <property type="project" value="InterPro"/>
</dbReference>
<dbReference type="EMBL" id="RAPK01000006">
    <property type="protein sequence ID" value="RKD76584.1"/>
    <property type="molecule type" value="Genomic_DNA"/>
</dbReference>
<dbReference type="OrthoDB" id="1798488at2"/>
<evidence type="ECO:0000313" key="1">
    <source>
        <dbReference type="EMBL" id="RKD76584.1"/>
    </source>
</evidence>
<dbReference type="Pfam" id="PF05800">
    <property type="entry name" value="GvpO"/>
    <property type="match status" value="1"/>
</dbReference>
<evidence type="ECO:0000313" key="2">
    <source>
        <dbReference type="Proteomes" id="UP000285120"/>
    </source>
</evidence>
<proteinExistence type="predicted"/>
<dbReference type="Proteomes" id="UP000285120">
    <property type="component" value="Unassembled WGS sequence"/>
</dbReference>
<sequence>MGQVLDTIQSFFTTNILPPFKITSVAAHEEGWDVEVEVIEEEEYMKKYAKDMLLGVYETKINKDLEVVSYQRVSLRPRSKTLKKEE</sequence>